<organism evidence="9 10">
    <name type="scientific">Mangrovibacterium diazotrophicum</name>
    <dbReference type="NCBI Taxonomy" id="1261403"/>
    <lineage>
        <taxon>Bacteria</taxon>
        <taxon>Pseudomonadati</taxon>
        <taxon>Bacteroidota</taxon>
        <taxon>Bacteroidia</taxon>
        <taxon>Marinilabiliales</taxon>
        <taxon>Prolixibacteraceae</taxon>
        <taxon>Mangrovibacterium</taxon>
    </lineage>
</organism>
<dbReference type="Gene3D" id="1.10.1740.10">
    <property type="match status" value="1"/>
</dbReference>
<dbReference type="Gene3D" id="1.10.10.10">
    <property type="entry name" value="Winged helix-like DNA-binding domain superfamily/Winged helix DNA-binding domain"/>
    <property type="match status" value="1"/>
</dbReference>
<dbReference type="Proteomes" id="UP000283387">
    <property type="component" value="Unassembled WGS sequence"/>
</dbReference>
<dbReference type="GO" id="GO:0003677">
    <property type="term" value="F:DNA binding"/>
    <property type="evidence" value="ECO:0007669"/>
    <property type="project" value="UniProtKB-KW"/>
</dbReference>
<evidence type="ECO:0000259" key="8">
    <source>
        <dbReference type="Pfam" id="PF08281"/>
    </source>
</evidence>
<evidence type="ECO:0000256" key="4">
    <source>
        <dbReference type="ARBA" id="ARBA00023125"/>
    </source>
</evidence>
<keyword evidence="10" id="KW-1185">Reference proteome</keyword>
<dbReference type="RefSeq" id="WP_170154460.1">
    <property type="nucleotide sequence ID" value="NZ_RAPN01000001.1"/>
</dbReference>
<evidence type="ECO:0000313" key="9">
    <source>
        <dbReference type="EMBL" id="RKD90727.1"/>
    </source>
</evidence>
<dbReference type="PROSITE" id="PS01063">
    <property type="entry name" value="SIGMA70_ECF"/>
    <property type="match status" value="1"/>
</dbReference>
<dbReference type="GO" id="GO:0006352">
    <property type="term" value="P:DNA-templated transcription initiation"/>
    <property type="evidence" value="ECO:0007669"/>
    <property type="project" value="InterPro"/>
</dbReference>
<evidence type="ECO:0000313" key="10">
    <source>
        <dbReference type="Proteomes" id="UP000283387"/>
    </source>
</evidence>
<dbReference type="SUPFAM" id="SSF88659">
    <property type="entry name" value="Sigma3 and sigma4 domains of RNA polymerase sigma factors"/>
    <property type="match status" value="1"/>
</dbReference>
<keyword evidence="4 6" id="KW-0238">DNA-binding</keyword>
<dbReference type="InterPro" id="IPR036388">
    <property type="entry name" value="WH-like_DNA-bd_sf"/>
</dbReference>
<dbReference type="EMBL" id="RAPN01000001">
    <property type="protein sequence ID" value="RKD90727.1"/>
    <property type="molecule type" value="Genomic_DNA"/>
</dbReference>
<comment type="caution">
    <text evidence="9">The sequence shown here is derived from an EMBL/GenBank/DDBJ whole genome shotgun (WGS) entry which is preliminary data.</text>
</comment>
<keyword evidence="3 6" id="KW-0731">Sigma factor</keyword>
<dbReference type="InterPro" id="IPR013324">
    <property type="entry name" value="RNA_pol_sigma_r3/r4-like"/>
</dbReference>
<feature type="domain" description="RNA polymerase sigma factor 70 region 4 type 2" evidence="8">
    <location>
        <begin position="118"/>
        <end position="170"/>
    </location>
</feature>
<dbReference type="AlphaFoldDB" id="A0A419W5K2"/>
<dbReference type="InterPro" id="IPR039425">
    <property type="entry name" value="RNA_pol_sigma-70-like"/>
</dbReference>
<keyword evidence="2 6" id="KW-0805">Transcription regulation</keyword>
<dbReference type="SUPFAM" id="SSF88946">
    <property type="entry name" value="Sigma2 domain of RNA polymerase sigma factors"/>
    <property type="match status" value="1"/>
</dbReference>
<dbReference type="InterPro" id="IPR014327">
    <property type="entry name" value="RNA_pol_sigma70_bacteroid"/>
</dbReference>
<dbReference type="InterPro" id="IPR000838">
    <property type="entry name" value="RNA_pol_sigma70_ECF_CS"/>
</dbReference>
<dbReference type="InterPro" id="IPR013325">
    <property type="entry name" value="RNA_pol_sigma_r2"/>
</dbReference>
<accession>A0A419W5K2</accession>
<dbReference type="Pfam" id="PF08281">
    <property type="entry name" value="Sigma70_r4_2"/>
    <property type="match status" value="1"/>
</dbReference>
<evidence type="ECO:0000256" key="2">
    <source>
        <dbReference type="ARBA" id="ARBA00023015"/>
    </source>
</evidence>
<dbReference type="Pfam" id="PF04542">
    <property type="entry name" value="Sigma70_r2"/>
    <property type="match status" value="1"/>
</dbReference>
<protein>
    <recommendedName>
        <fullName evidence="6">RNA polymerase sigma factor</fullName>
    </recommendedName>
</protein>
<dbReference type="GO" id="GO:0016987">
    <property type="term" value="F:sigma factor activity"/>
    <property type="evidence" value="ECO:0007669"/>
    <property type="project" value="UniProtKB-KW"/>
</dbReference>
<dbReference type="PANTHER" id="PTHR43133:SF46">
    <property type="entry name" value="RNA POLYMERASE SIGMA-70 FACTOR ECF SUBFAMILY"/>
    <property type="match status" value="1"/>
</dbReference>
<feature type="domain" description="RNA polymerase sigma-70 region 2" evidence="7">
    <location>
        <begin position="21"/>
        <end position="87"/>
    </location>
</feature>
<proteinExistence type="inferred from homology"/>
<dbReference type="InterPro" id="IPR014284">
    <property type="entry name" value="RNA_pol_sigma-70_dom"/>
</dbReference>
<dbReference type="PANTHER" id="PTHR43133">
    <property type="entry name" value="RNA POLYMERASE ECF-TYPE SIGMA FACTO"/>
    <property type="match status" value="1"/>
</dbReference>
<name>A0A419W5K2_9BACT</name>
<dbReference type="InterPro" id="IPR007627">
    <property type="entry name" value="RNA_pol_sigma70_r2"/>
</dbReference>
<comment type="similarity">
    <text evidence="1 6">Belongs to the sigma-70 factor family. ECF subfamily.</text>
</comment>
<evidence type="ECO:0000256" key="5">
    <source>
        <dbReference type="ARBA" id="ARBA00023163"/>
    </source>
</evidence>
<dbReference type="NCBIfam" id="TIGR02985">
    <property type="entry name" value="Sig70_bacteroi1"/>
    <property type="match status" value="1"/>
</dbReference>
<keyword evidence="5 6" id="KW-0804">Transcription</keyword>
<sequence>MNQLFNTEILRKGDPRAFRQLFQFYGDKIYAFAFSYLKNESEAQEIVQEVFLKVWKNHENLKINTSIQAYLFTIAFNAVKKNFLRKSKEESYKHQLIDEIDADENSTEFEDRYQLVIQKLELFIAEMPERRRQIFIARKKEGKPVKEIADELDISVKTVENQITEAMKYLKSRFSVEMPEGLELLFFFLPS</sequence>
<evidence type="ECO:0000259" key="7">
    <source>
        <dbReference type="Pfam" id="PF04542"/>
    </source>
</evidence>
<evidence type="ECO:0000256" key="1">
    <source>
        <dbReference type="ARBA" id="ARBA00010641"/>
    </source>
</evidence>
<evidence type="ECO:0000256" key="6">
    <source>
        <dbReference type="RuleBase" id="RU000716"/>
    </source>
</evidence>
<evidence type="ECO:0000256" key="3">
    <source>
        <dbReference type="ARBA" id="ARBA00023082"/>
    </source>
</evidence>
<gene>
    <name evidence="9" type="ORF">BC643_1070</name>
</gene>
<reference evidence="9 10" key="1">
    <citation type="submission" date="2018-09" db="EMBL/GenBank/DDBJ databases">
        <title>Genomic Encyclopedia of Archaeal and Bacterial Type Strains, Phase II (KMG-II): from individual species to whole genera.</title>
        <authorList>
            <person name="Goeker M."/>
        </authorList>
    </citation>
    <scope>NUCLEOTIDE SEQUENCE [LARGE SCALE GENOMIC DNA]</scope>
    <source>
        <strain evidence="9 10">DSM 27148</strain>
    </source>
</reference>
<dbReference type="NCBIfam" id="TIGR02937">
    <property type="entry name" value="sigma70-ECF"/>
    <property type="match status" value="1"/>
</dbReference>
<dbReference type="InterPro" id="IPR013249">
    <property type="entry name" value="RNA_pol_sigma70_r4_t2"/>
</dbReference>